<keyword evidence="4" id="KW-0964">Secreted</keyword>
<feature type="region of interest" description="Disordered" evidence="8">
    <location>
        <begin position="1280"/>
        <end position="1433"/>
    </location>
</feature>
<evidence type="ECO:0000313" key="11">
    <source>
        <dbReference type="EMBL" id="KNE59207.1"/>
    </source>
</evidence>
<feature type="transmembrane region" description="Helical" evidence="9">
    <location>
        <begin position="1170"/>
        <end position="1187"/>
    </location>
</feature>
<name>A0A0L0S9T3_ALLM3</name>
<gene>
    <name evidence="11" type="ORF">AMAG_03528</name>
</gene>
<dbReference type="InterPro" id="IPR012334">
    <property type="entry name" value="Pectin_lyas_fold"/>
</dbReference>
<keyword evidence="12" id="KW-1185">Reference proteome</keyword>
<feature type="transmembrane region" description="Helical" evidence="9">
    <location>
        <begin position="1199"/>
        <end position="1221"/>
    </location>
</feature>
<proteinExistence type="predicted"/>
<sequence>MTAAAAAAAWLSNLTLPKRPVHGPVRPITLSVGSSTRPSRPPIPRAPDAGCLSRKPRPQQTSKSAALRFRALPLGIVVLLALLAGWTGVAVATYVAPTGGSNVSGCGATAGSPCATIQYAIDQTPSGGTVTLLPGSYTGPGNVQLQFPSRQLNITSTQGAAATFIDGGTTAQIFTLSSGESGWVDGVTIRRGYGICGGCVLQQGTSLNFTNVIFEACNSTAATGQSPPSSLTASSGGAVYLYGSTAAFYNVVFRQNYARNAGGSIFLDAASVPDVQGSTFTDEQADGFGGSIVSRAGSAGKFFDCAWSSCTSKFGGSIALGELSRTVFDVGTVTGSTSTQGGAVFHYADDHAVLSRVQFANSVAAGNGGASMLSVSASPIYRDCTFLNNQCRGVGGAIYAEASVVATMIGGSLVGNSALGGGGGIYARGNAYFSITNTRFQGQRSLYGGGLLFEDATKVDITGAVCANNTADQDGAGIKIANDVVAKVVNVTLMFNAANAGGGGGLQADQSSQVTVINSTFTDNYSSVMGGGMYLTKLTQAVVRGSYFARNNAPSGGGLAVDSLSALQVTQTTFEGNTATRGGALYVASGTGIRVSNSSVFLGNAASLGGAAYFQSGATATNLIADSSLMQNTARAGACFFYNTWSRLLQVRDLQYTNNTADYGPVDATPPYRLTVNGTVAAGYSPKDTFDLRLNVVDYFNNLATYTASPFTVTMTGSAGLSIASTIFQQTFEKGQATFGDLSISGQLGHSYQLSVSTPSLPAVSFNVSILSCGPGYTRKSEVGDPVYVCAMCDPGTYSLVADAACQNCPKGGDCSQGGAAMLASEGWWLDPDSVTTGRPTLYPCQPGDCVGRSTCAEHQMGRLCSQCIPGYSLWNDECRNCSRSHPSWMLLPLGAGTIFAAIMIRFRRATEHGVFKSLAFFMQVAIVLLGSDHRMSAQNVLVKFNVAFKWVISLDYTDSCVLNLNSIQRLTYKYYAPSTPISGVVICYVLMNLYFLVVRRKWVPAYWHHRALAAFVWMFLWGYLLIVTTSLRLLNCVQVGSFSVLASAPDVICGSDQHRPYMIFAILVLIFYTLGAPLLTILWLRYVRAKHEKDEDSPLARELLRSFRPEYWWWEVFFMVRRVLLALVDVLATTKPDIRGVTLGMYLFGIEAMQFMMQPFKDRAQNTTEDMALTLLVLLSGFAYGNTMRANYSSDLNVTNVSIALVIIGVLLVLFFILLLTSLGHKLITKVIVLPPGLRQSVNSLLSGLRNFGSKMSLAAAGGSKISLNLAGRVNGSHNSLTTATGAARKSEKLGRPGLATLPASAPTSPCREGPRIDDVGGAGSPPTSSPSLPPLPTSGSGTRSTGSRRGTGPRPVVVSARAGASARGSAGSLTSRSPRERGVSEEVPLTRSAVEVPLPGSNESIGRRANGNGSDEPRSGLDENGGHGEED</sequence>
<dbReference type="Pfam" id="PF13229">
    <property type="entry name" value="Beta_helix"/>
    <property type="match status" value="1"/>
</dbReference>
<dbReference type="InterPro" id="IPR039448">
    <property type="entry name" value="Beta_helix"/>
</dbReference>
<evidence type="ECO:0000256" key="4">
    <source>
        <dbReference type="ARBA" id="ARBA00022525"/>
    </source>
</evidence>
<dbReference type="Proteomes" id="UP000054350">
    <property type="component" value="Unassembled WGS sequence"/>
</dbReference>
<feature type="compositionally biased region" description="Pro residues" evidence="8">
    <location>
        <begin position="1329"/>
        <end position="1338"/>
    </location>
</feature>
<keyword evidence="7" id="KW-0998">Cell outer membrane</keyword>
<protein>
    <submittedName>
        <fullName evidence="11">Polymorphic outer membrane protein</fullName>
    </submittedName>
</protein>
<feature type="compositionally biased region" description="Basic and acidic residues" evidence="8">
    <location>
        <begin position="1417"/>
        <end position="1433"/>
    </location>
</feature>
<feature type="compositionally biased region" description="Low complexity" evidence="8">
    <location>
        <begin position="1339"/>
        <end position="1378"/>
    </location>
</feature>
<evidence type="ECO:0000313" key="12">
    <source>
        <dbReference type="Proteomes" id="UP000054350"/>
    </source>
</evidence>
<feature type="region of interest" description="Disordered" evidence="8">
    <location>
        <begin position="25"/>
        <end position="62"/>
    </location>
</feature>
<keyword evidence="5" id="KW-0732">Signal</keyword>
<feature type="transmembrane region" description="Helical" evidence="9">
    <location>
        <begin position="914"/>
        <end position="932"/>
    </location>
</feature>
<dbReference type="InterPro" id="IPR006626">
    <property type="entry name" value="PbH1"/>
</dbReference>
<feature type="transmembrane region" description="Helical" evidence="9">
    <location>
        <begin position="982"/>
        <end position="1000"/>
    </location>
</feature>
<organism evidence="11 12">
    <name type="scientific">Allomyces macrogynus (strain ATCC 38327)</name>
    <name type="common">Allomyces javanicus var. macrogynus</name>
    <dbReference type="NCBI Taxonomy" id="578462"/>
    <lineage>
        <taxon>Eukaryota</taxon>
        <taxon>Fungi</taxon>
        <taxon>Fungi incertae sedis</taxon>
        <taxon>Blastocladiomycota</taxon>
        <taxon>Blastocladiomycetes</taxon>
        <taxon>Blastocladiales</taxon>
        <taxon>Blastocladiaceae</taxon>
        <taxon>Allomyces</taxon>
    </lineage>
</organism>
<evidence type="ECO:0000256" key="9">
    <source>
        <dbReference type="SAM" id="Phobius"/>
    </source>
</evidence>
<feature type="transmembrane region" description="Helical" evidence="9">
    <location>
        <begin position="71"/>
        <end position="96"/>
    </location>
</feature>
<dbReference type="InterPro" id="IPR009030">
    <property type="entry name" value="Growth_fac_rcpt_cys_sf"/>
</dbReference>
<evidence type="ECO:0000256" key="5">
    <source>
        <dbReference type="ARBA" id="ARBA00022729"/>
    </source>
</evidence>
<keyword evidence="6 9" id="KW-0472">Membrane</keyword>
<evidence type="ECO:0000256" key="7">
    <source>
        <dbReference type="ARBA" id="ARBA00023237"/>
    </source>
</evidence>
<evidence type="ECO:0000256" key="1">
    <source>
        <dbReference type="ARBA" id="ARBA00004196"/>
    </source>
</evidence>
<feature type="transmembrane region" description="Helical" evidence="9">
    <location>
        <begin position="1062"/>
        <end position="1085"/>
    </location>
</feature>
<dbReference type="OrthoDB" id="2018448at2759"/>
<dbReference type="GO" id="GO:0005576">
    <property type="term" value="C:extracellular region"/>
    <property type="evidence" value="ECO:0007669"/>
    <property type="project" value="UniProtKB-SubCell"/>
</dbReference>
<keyword evidence="9" id="KW-0812">Transmembrane</keyword>
<evidence type="ECO:0000256" key="2">
    <source>
        <dbReference type="ARBA" id="ARBA00004442"/>
    </source>
</evidence>
<dbReference type="SMART" id="SM00710">
    <property type="entry name" value="PbH1"/>
    <property type="match status" value="8"/>
</dbReference>
<reference evidence="12" key="2">
    <citation type="submission" date="2009-11" db="EMBL/GenBank/DDBJ databases">
        <title>The Genome Sequence of Allomyces macrogynus strain ATCC 38327.</title>
        <authorList>
            <consortium name="The Broad Institute Genome Sequencing Platform"/>
            <person name="Russ C."/>
            <person name="Cuomo C."/>
            <person name="Shea T."/>
            <person name="Young S.K."/>
            <person name="Zeng Q."/>
            <person name="Koehrsen M."/>
            <person name="Haas B."/>
            <person name="Borodovsky M."/>
            <person name="Guigo R."/>
            <person name="Alvarado L."/>
            <person name="Berlin A."/>
            <person name="Borenstein D."/>
            <person name="Chen Z."/>
            <person name="Engels R."/>
            <person name="Freedman E."/>
            <person name="Gellesch M."/>
            <person name="Goldberg J."/>
            <person name="Griggs A."/>
            <person name="Gujja S."/>
            <person name="Heiman D."/>
            <person name="Hepburn T."/>
            <person name="Howarth C."/>
            <person name="Jen D."/>
            <person name="Larson L."/>
            <person name="Lewis B."/>
            <person name="Mehta T."/>
            <person name="Park D."/>
            <person name="Pearson M."/>
            <person name="Roberts A."/>
            <person name="Saif S."/>
            <person name="Shenoy N."/>
            <person name="Sisk P."/>
            <person name="Stolte C."/>
            <person name="Sykes S."/>
            <person name="Walk T."/>
            <person name="White J."/>
            <person name="Yandava C."/>
            <person name="Burger G."/>
            <person name="Gray M.W."/>
            <person name="Holland P.W.H."/>
            <person name="King N."/>
            <person name="Lang F.B.F."/>
            <person name="Roger A.J."/>
            <person name="Ruiz-Trillo I."/>
            <person name="Lander E."/>
            <person name="Nusbaum C."/>
        </authorList>
    </citation>
    <scope>NUCLEOTIDE SEQUENCE [LARGE SCALE GENOMIC DNA]</scope>
    <source>
        <strain evidence="12">ATCC 38327</strain>
    </source>
</reference>
<comment type="subcellular location">
    <subcellularLocation>
        <location evidence="1">Cell envelope</location>
    </subcellularLocation>
    <subcellularLocation>
        <location evidence="2">Cell outer membrane</location>
    </subcellularLocation>
    <subcellularLocation>
        <location evidence="3">Secreted</location>
    </subcellularLocation>
</comment>
<dbReference type="Gene3D" id="2.160.20.10">
    <property type="entry name" value="Single-stranded right-handed beta-helix, Pectin lyase-like"/>
    <property type="match status" value="2"/>
</dbReference>
<dbReference type="VEuPathDB" id="FungiDB:AMAG_03528"/>
<dbReference type="InterPro" id="IPR003368">
    <property type="entry name" value="POMP_repeat"/>
</dbReference>
<evidence type="ECO:0000259" key="10">
    <source>
        <dbReference type="Pfam" id="PF13229"/>
    </source>
</evidence>
<keyword evidence="9" id="KW-1133">Transmembrane helix</keyword>
<dbReference type="Pfam" id="PF02415">
    <property type="entry name" value="Chlam_PMP"/>
    <property type="match status" value="1"/>
</dbReference>
<dbReference type="SUPFAM" id="SSF57184">
    <property type="entry name" value="Growth factor receptor domain"/>
    <property type="match status" value="1"/>
</dbReference>
<accession>A0A0L0S9T3</accession>
<feature type="transmembrane region" description="Helical" evidence="9">
    <location>
        <begin position="889"/>
        <end position="907"/>
    </location>
</feature>
<feature type="domain" description="Right handed beta helix" evidence="10">
    <location>
        <begin position="424"/>
        <end position="599"/>
    </location>
</feature>
<reference evidence="11 12" key="1">
    <citation type="submission" date="2009-11" db="EMBL/GenBank/DDBJ databases">
        <title>Annotation of Allomyces macrogynus ATCC 38327.</title>
        <authorList>
            <consortium name="The Broad Institute Genome Sequencing Platform"/>
            <person name="Russ C."/>
            <person name="Cuomo C."/>
            <person name="Burger G."/>
            <person name="Gray M.W."/>
            <person name="Holland P.W.H."/>
            <person name="King N."/>
            <person name="Lang F.B.F."/>
            <person name="Roger A.J."/>
            <person name="Ruiz-Trillo I."/>
            <person name="Young S.K."/>
            <person name="Zeng Q."/>
            <person name="Gargeya S."/>
            <person name="Fitzgerald M."/>
            <person name="Haas B."/>
            <person name="Abouelleil A."/>
            <person name="Alvarado L."/>
            <person name="Arachchi H.M."/>
            <person name="Berlin A."/>
            <person name="Chapman S.B."/>
            <person name="Gearin G."/>
            <person name="Goldberg J."/>
            <person name="Griggs A."/>
            <person name="Gujja S."/>
            <person name="Hansen M."/>
            <person name="Heiman D."/>
            <person name="Howarth C."/>
            <person name="Larimer J."/>
            <person name="Lui A."/>
            <person name="MacDonald P.J.P."/>
            <person name="McCowen C."/>
            <person name="Montmayeur A."/>
            <person name="Murphy C."/>
            <person name="Neiman D."/>
            <person name="Pearson M."/>
            <person name="Priest M."/>
            <person name="Roberts A."/>
            <person name="Saif S."/>
            <person name="Shea T."/>
            <person name="Sisk P."/>
            <person name="Stolte C."/>
            <person name="Sykes S."/>
            <person name="Wortman J."/>
            <person name="Nusbaum C."/>
            <person name="Birren B."/>
        </authorList>
    </citation>
    <scope>NUCLEOTIDE SEQUENCE [LARGE SCALE GENOMIC DNA]</scope>
    <source>
        <strain evidence="11 12">ATCC 38327</strain>
    </source>
</reference>
<dbReference type="PANTHER" id="PTHR11319">
    <property type="entry name" value="G PROTEIN-COUPLED RECEPTOR-RELATED"/>
    <property type="match status" value="1"/>
</dbReference>
<dbReference type="NCBIfam" id="TIGR01376">
    <property type="entry name" value="POMP_repeat"/>
    <property type="match status" value="1"/>
</dbReference>
<dbReference type="InterPro" id="IPR011050">
    <property type="entry name" value="Pectin_lyase_fold/virulence"/>
</dbReference>
<evidence type="ECO:0000256" key="8">
    <source>
        <dbReference type="SAM" id="MobiDB-lite"/>
    </source>
</evidence>
<dbReference type="SUPFAM" id="SSF51126">
    <property type="entry name" value="Pectin lyase-like"/>
    <property type="match status" value="2"/>
</dbReference>
<dbReference type="STRING" id="578462.A0A0L0S9T3"/>
<evidence type="ECO:0000256" key="3">
    <source>
        <dbReference type="ARBA" id="ARBA00004613"/>
    </source>
</evidence>
<dbReference type="PANTHER" id="PTHR11319:SF35">
    <property type="entry name" value="OUTER MEMBRANE PROTEIN PMPC-RELATED"/>
    <property type="match status" value="1"/>
</dbReference>
<feature type="transmembrane region" description="Helical" evidence="9">
    <location>
        <begin position="1012"/>
        <end position="1035"/>
    </location>
</feature>
<dbReference type="eggNOG" id="ENOG502S176">
    <property type="taxonomic scope" value="Eukaryota"/>
</dbReference>
<evidence type="ECO:0000256" key="6">
    <source>
        <dbReference type="ARBA" id="ARBA00023136"/>
    </source>
</evidence>
<dbReference type="EMBL" id="GG745334">
    <property type="protein sequence ID" value="KNE59207.1"/>
    <property type="molecule type" value="Genomic_DNA"/>
</dbReference>